<gene>
    <name evidence="1" type="ORF">ATK74_2062</name>
</gene>
<evidence type="ECO:0000313" key="1">
    <source>
        <dbReference type="EMBL" id="PFG17491.1"/>
    </source>
</evidence>
<accession>A0A2A9CTM0</accession>
<dbReference type="AlphaFoldDB" id="A0A2A9CTM0"/>
<dbReference type="OrthoDB" id="3296472at2"/>
<evidence type="ECO:0000313" key="2">
    <source>
        <dbReference type="Proteomes" id="UP000226079"/>
    </source>
</evidence>
<keyword evidence="2" id="KW-1185">Reference proteome</keyword>
<sequence>MPVTATSALRATANLVNLSTPLGLLIALAGRARLSGGPDGLVLAEHYRPGVPKAGAFTVGNVIIVPGRRLDELEQQRPGTTAHEAVHAWQWCYCLGLPFLVGYGLASAWSWLRTGHPASANFFESSAGLTRGGYPELPRNNAGLRRIRSALRGAK</sequence>
<reference evidence="1 2" key="1">
    <citation type="submission" date="2017-10" db="EMBL/GenBank/DDBJ databases">
        <title>Sequencing the genomes of 1000 actinobacteria strains.</title>
        <authorList>
            <person name="Klenk H.-P."/>
        </authorList>
    </citation>
    <scope>NUCLEOTIDE SEQUENCE [LARGE SCALE GENOMIC DNA]</scope>
    <source>
        <strain evidence="1 2">DSM 15597</strain>
    </source>
</reference>
<name>A0A2A9CTM0_9ACTN</name>
<dbReference type="Proteomes" id="UP000226079">
    <property type="component" value="Unassembled WGS sequence"/>
</dbReference>
<organism evidence="1 2">
    <name type="scientific">Propionicimonas paludicola</name>
    <dbReference type="NCBI Taxonomy" id="185243"/>
    <lineage>
        <taxon>Bacteria</taxon>
        <taxon>Bacillati</taxon>
        <taxon>Actinomycetota</taxon>
        <taxon>Actinomycetes</taxon>
        <taxon>Propionibacteriales</taxon>
        <taxon>Nocardioidaceae</taxon>
        <taxon>Propionicimonas</taxon>
    </lineage>
</organism>
<dbReference type="EMBL" id="PDJC01000001">
    <property type="protein sequence ID" value="PFG17491.1"/>
    <property type="molecule type" value="Genomic_DNA"/>
</dbReference>
<proteinExistence type="predicted"/>
<comment type="caution">
    <text evidence="1">The sequence shown here is derived from an EMBL/GenBank/DDBJ whole genome shotgun (WGS) entry which is preliminary data.</text>
</comment>
<dbReference type="RefSeq" id="WP_098460915.1">
    <property type="nucleotide sequence ID" value="NZ_PDJC01000001.1"/>
</dbReference>
<evidence type="ECO:0008006" key="3">
    <source>
        <dbReference type="Google" id="ProtNLM"/>
    </source>
</evidence>
<protein>
    <recommendedName>
        <fullName evidence="3">DUF4157 domain-containing protein</fullName>
    </recommendedName>
</protein>